<accession>A0A9X1MVX2</accession>
<dbReference type="RefSeq" id="WP_230608639.1">
    <property type="nucleotide sequence ID" value="NZ_JAJNAG010000009.1"/>
</dbReference>
<name>A0A9X1MVX2_9GAMM</name>
<evidence type="ECO:0000313" key="1">
    <source>
        <dbReference type="EMBL" id="MCD1125590.1"/>
    </source>
</evidence>
<protein>
    <submittedName>
        <fullName evidence="1">Uncharacterized protein</fullName>
    </submittedName>
</protein>
<keyword evidence="3" id="KW-1185">Reference proteome</keyword>
<proteinExistence type="predicted"/>
<reference evidence="1" key="1">
    <citation type="submission" date="2021-11" db="EMBL/GenBank/DDBJ databases">
        <title>Jinshanibacter sp. isolated from one year old Eriocheir sinensis.</title>
        <authorList>
            <person name="Li J.-Y."/>
            <person name="He W."/>
            <person name="Gao T.-H."/>
        </authorList>
    </citation>
    <scope>NUCLEOTIDE SEQUENCE</scope>
    <source>
        <strain evidence="1">LJY008</strain>
    </source>
</reference>
<dbReference type="EMBL" id="JAJNAG010000009">
    <property type="protein sequence ID" value="MCD1125595.1"/>
    <property type="molecule type" value="Genomic_DNA"/>
</dbReference>
<organism evidence="1 3">
    <name type="scientific">Limnobaculum eriocheiris</name>
    <dbReference type="NCBI Taxonomy" id="2897391"/>
    <lineage>
        <taxon>Bacteria</taxon>
        <taxon>Pseudomonadati</taxon>
        <taxon>Pseudomonadota</taxon>
        <taxon>Gammaproteobacteria</taxon>
        <taxon>Enterobacterales</taxon>
        <taxon>Budviciaceae</taxon>
        <taxon>Limnobaculum</taxon>
    </lineage>
</organism>
<dbReference type="EMBL" id="JAJNAG010000009">
    <property type="protein sequence ID" value="MCD1125590.1"/>
    <property type="molecule type" value="Genomic_DNA"/>
</dbReference>
<dbReference type="AlphaFoldDB" id="A0A9X1MVX2"/>
<comment type="caution">
    <text evidence="1">The sequence shown here is derived from an EMBL/GenBank/DDBJ whole genome shotgun (WGS) entry which is preliminary data.</text>
</comment>
<dbReference type="Proteomes" id="UP001139171">
    <property type="component" value="Unassembled WGS sequence"/>
</dbReference>
<gene>
    <name evidence="1" type="ORF">LPW36_06120</name>
    <name evidence="2" type="ORF">LPW36_06145</name>
</gene>
<evidence type="ECO:0000313" key="3">
    <source>
        <dbReference type="Proteomes" id="UP001139171"/>
    </source>
</evidence>
<sequence>MSKLACQCGYVMVVHTMEEDFLYDLIPQKDMAALFTKWDEIGGKFDSESFFSEYNQFRTDVYKCPECGRLLVEDPLGSNRFSYYIKETK</sequence>
<evidence type="ECO:0000313" key="2">
    <source>
        <dbReference type="EMBL" id="MCD1125595.1"/>
    </source>
</evidence>